<dbReference type="OrthoDB" id="3217549at2759"/>
<dbReference type="Gene3D" id="1.20.1280.50">
    <property type="match status" value="1"/>
</dbReference>
<feature type="non-terminal residue" evidence="1">
    <location>
        <position position="384"/>
    </location>
</feature>
<name>D8QK91_SCHCM</name>
<dbReference type="VEuPathDB" id="FungiDB:SCHCODRAFT_02694046"/>
<reference evidence="1 2" key="1">
    <citation type="journal article" date="2010" name="Nat. Biotechnol.">
        <title>Genome sequence of the model mushroom Schizophyllum commune.</title>
        <authorList>
            <person name="Ohm R.A."/>
            <person name="de Jong J.F."/>
            <person name="Lugones L.G."/>
            <person name="Aerts A."/>
            <person name="Kothe E."/>
            <person name="Stajich J.E."/>
            <person name="de Vries R.P."/>
            <person name="Record E."/>
            <person name="Levasseur A."/>
            <person name="Baker S.E."/>
            <person name="Bartholomew K.A."/>
            <person name="Coutinho P.M."/>
            <person name="Erdmann S."/>
            <person name="Fowler T.J."/>
            <person name="Gathman A.C."/>
            <person name="Lombard V."/>
            <person name="Henrissat B."/>
            <person name="Knabe N."/>
            <person name="Kuees U."/>
            <person name="Lilly W.W."/>
            <person name="Lindquist E."/>
            <person name="Lucas S."/>
            <person name="Magnuson J.K."/>
            <person name="Piumi F."/>
            <person name="Raudaskoski M."/>
            <person name="Salamov A."/>
            <person name="Schmutz J."/>
            <person name="Schwarze F.W.M.R."/>
            <person name="vanKuyk P.A."/>
            <person name="Horton J.S."/>
            <person name="Grigoriev I.V."/>
            <person name="Woesten H.A.B."/>
        </authorList>
    </citation>
    <scope>NUCLEOTIDE SEQUENCE [LARGE SCALE GENOMIC DNA]</scope>
    <source>
        <strain evidence="2">H4-8 / FGSC 9210</strain>
    </source>
</reference>
<dbReference type="RefSeq" id="XP_003026572.1">
    <property type="nucleotide sequence ID" value="XM_003026526.1"/>
</dbReference>
<keyword evidence="2" id="KW-1185">Reference proteome</keyword>
<accession>D8QK91</accession>
<dbReference type="eggNOG" id="ENOG502RBK5">
    <property type="taxonomic scope" value="Eukaryota"/>
</dbReference>
<dbReference type="InParanoid" id="D8QK91"/>
<dbReference type="EMBL" id="GL377316">
    <property type="protein sequence ID" value="EFI91669.1"/>
    <property type="molecule type" value="Genomic_DNA"/>
</dbReference>
<protein>
    <submittedName>
        <fullName evidence="1">Uncharacterized protein</fullName>
    </submittedName>
</protein>
<dbReference type="GeneID" id="9593188"/>
<dbReference type="HOGENOM" id="CLU_759015_0_0_1"/>
<sequence length="384" mass="42339">MNDFSEAPAGSTGGMTSQCLPDGLLIDLCGDSDAHPRNPESNKGPLILQGFPFDVLLEVFALVYASHELTSHTSTPLSLSHVCRSWRAAALSYPSLWSTIRVHHETAPDGLTMLAIAYLLDLYLVRSRTAPLDICWIAHDSLAAVFCALLPHSSRWRSLNIISRILPAISGARPQMPLLESTRVEGQWYWSWTTVRDAFSAVPRLGSWACNCPKTNELALPWAQLTDVEFKVLGSECLSWLPSFIPQMTSLRRAVLRMEGIAENPRVRSSALKGSTVWPPSLREVEFDLTDAAPGVIMHSSTLSPRLRVFSVKIDSHSRDVDSHMSGQTFAEMAERSGLRQGALNVLQLEGVDLSPRDLEIIKESIPAHAEIRLKRVAGLAQAR</sequence>
<organism evidence="2">
    <name type="scientific">Schizophyllum commune (strain H4-8 / FGSC 9210)</name>
    <name type="common">Split gill fungus</name>
    <dbReference type="NCBI Taxonomy" id="578458"/>
    <lineage>
        <taxon>Eukaryota</taxon>
        <taxon>Fungi</taxon>
        <taxon>Dikarya</taxon>
        <taxon>Basidiomycota</taxon>
        <taxon>Agaricomycotina</taxon>
        <taxon>Agaricomycetes</taxon>
        <taxon>Agaricomycetidae</taxon>
        <taxon>Agaricales</taxon>
        <taxon>Schizophyllaceae</taxon>
        <taxon>Schizophyllum</taxon>
    </lineage>
</organism>
<gene>
    <name evidence="1" type="ORF">SCHCODRAFT_114268</name>
</gene>
<evidence type="ECO:0000313" key="2">
    <source>
        <dbReference type="Proteomes" id="UP000007431"/>
    </source>
</evidence>
<dbReference type="KEGG" id="scm:SCHCO_02694046"/>
<dbReference type="Proteomes" id="UP000007431">
    <property type="component" value="Unassembled WGS sequence"/>
</dbReference>
<dbReference type="AlphaFoldDB" id="D8QK91"/>
<proteinExistence type="predicted"/>
<evidence type="ECO:0000313" key="1">
    <source>
        <dbReference type="EMBL" id="EFI91669.1"/>
    </source>
</evidence>